<proteinExistence type="predicted"/>
<dbReference type="InterPro" id="IPR050351">
    <property type="entry name" value="BphY/WalK/GraS-like"/>
</dbReference>
<comment type="catalytic activity">
    <reaction evidence="1">
        <text>ATP + protein L-histidine = ADP + protein N-phospho-L-histidine.</text>
        <dbReference type="EC" id="2.7.13.3"/>
    </reaction>
</comment>
<sequence length="410" mass="46310">MKNAPIRVLVIIAIVSLIGIIGTQVYWLNRAIEQQDQVFNHNVQVALRNVVESLCEANGKDFPTVNPIEQVSGNYFIVRTNDRIDITNLEYLISAEIKKRAISQDFEYGVYDCANDQMVYADNVSLKNQANSPAIPVLQNEEYYFGVYFPEKAKNLFAGFDLWKFTTLITLVVIGFFGYALFVILRQKRLSEVQRDFINNVSHELKTPLATLALASTTLHERSAEKDNKYLTIINNEVARLHKNVEDILEASFIESKRPIQKAPLQLDQFLNTLTEGFKSEYASKLISWDLTGEANRAIFSNEKLLEKCIRNLVDNAIKYGGKHIKIAFSQDQNQTVISVADDGPGIPKEHLKKIFKKFYRVPESQHQHNQKGFGLGLHIVKSAVQNLGGKVGVESKIDVGSTFKIILNG</sequence>
<dbReference type="PRINTS" id="PR00344">
    <property type="entry name" value="BCTRLSENSOR"/>
</dbReference>
<dbReference type="GO" id="GO:0005886">
    <property type="term" value="C:plasma membrane"/>
    <property type="evidence" value="ECO:0007669"/>
    <property type="project" value="TreeGrafter"/>
</dbReference>
<protein>
    <recommendedName>
        <fullName evidence="2">histidine kinase</fullName>
        <ecNumber evidence="2">2.7.13.3</ecNumber>
    </recommendedName>
</protein>
<dbReference type="InterPro" id="IPR036097">
    <property type="entry name" value="HisK_dim/P_sf"/>
</dbReference>
<dbReference type="CDD" id="cd00075">
    <property type="entry name" value="HATPase"/>
    <property type="match status" value="1"/>
</dbReference>
<evidence type="ECO:0000256" key="4">
    <source>
        <dbReference type="ARBA" id="ARBA00022679"/>
    </source>
</evidence>
<dbReference type="PROSITE" id="PS50109">
    <property type="entry name" value="HIS_KIN"/>
    <property type="match status" value="1"/>
</dbReference>
<name>A0A239IDX6_EKHLU</name>
<evidence type="ECO:0000259" key="8">
    <source>
        <dbReference type="PROSITE" id="PS50109"/>
    </source>
</evidence>
<keyword evidence="3" id="KW-0597">Phosphoprotein</keyword>
<dbReference type="InterPro" id="IPR004358">
    <property type="entry name" value="Sig_transdc_His_kin-like_C"/>
</dbReference>
<dbReference type="RefSeq" id="WP_089356367.1">
    <property type="nucleotide sequence ID" value="NZ_FZPD01000003.1"/>
</dbReference>
<dbReference type="InterPro" id="IPR003661">
    <property type="entry name" value="HisK_dim/P_dom"/>
</dbReference>
<feature type="domain" description="Histidine kinase" evidence="8">
    <location>
        <begin position="200"/>
        <end position="410"/>
    </location>
</feature>
<organism evidence="9 10">
    <name type="scientific">Ekhidna lutea</name>
    <dbReference type="NCBI Taxonomy" id="447679"/>
    <lineage>
        <taxon>Bacteria</taxon>
        <taxon>Pseudomonadati</taxon>
        <taxon>Bacteroidota</taxon>
        <taxon>Cytophagia</taxon>
        <taxon>Cytophagales</taxon>
        <taxon>Reichenbachiellaceae</taxon>
        <taxon>Ekhidna</taxon>
    </lineage>
</organism>
<evidence type="ECO:0000313" key="9">
    <source>
        <dbReference type="EMBL" id="SNS91765.1"/>
    </source>
</evidence>
<feature type="transmembrane region" description="Helical" evidence="7">
    <location>
        <begin position="6"/>
        <end position="28"/>
    </location>
</feature>
<dbReference type="SMART" id="SM00387">
    <property type="entry name" value="HATPase_c"/>
    <property type="match status" value="1"/>
</dbReference>
<dbReference type="SUPFAM" id="SSF47384">
    <property type="entry name" value="Homodimeric domain of signal transducing histidine kinase"/>
    <property type="match status" value="1"/>
</dbReference>
<dbReference type="SMART" id="SM00388">
    <property type="entry name" value="HisKA"/>
    <property type="match status" value="1"/>
</dbReference>
<keyword evidence="6" id="KW-0902">Two-component regulatory system</keyword>
<dbReference type="EMBL" id="FZPD01000003">
    <property type="protein sequence ID" value="SNS91765.1"/>
    <property type="molecule type" value="Genomic_DNA"/>
</dbReference>
<evidence type="ECO:0000256" key="1">
    <source>
        <dbReference type="ARBA" id="ARBA00000085"/>
    </source>
</evidence>
<keyword evidence="7" id="KW-0472">Membrane</keyword>
<dbReference type="EC" id="2.7.13.3" evidence="2"/>
<dbReference type="GO" id="GO:0004721">
    <property type="term" value="F:phosphoprotein phosphatase activity"/>
    <property type="evidence" value="ECO:0007669"/>
    <property type="project" value="TreeGrafter"/>
</dbReference>
<keyword evidence="5 9" id="KW-0418">Kinase</keyword>
<dbReference type="FunFam" id="3.30.565.10:FF:000006">
    <property type="entry name" value="Sensor histidine kinase WalK"/>
    <property type="match status" value="1"/>
</dbReference>
<feature type="transmembrane region" description="Helical" evidence="7">
    <location>
        <begin position="162"/>
        <end position="185"/>
    </location>
</feature>
<dbReference type="Pfam" id="PF00512">
    <property type="entry name" value="HisKA"/>
    <property type="match status" value="1"/>
</dbReference>
<dbReference type="CDD" id="cd00082">
    <property type="entry name" value="HisKA"/>
    <property type="match status" value="1"/>
</dbReference>
<dbReference type="InterPro" id="IPR036890">
    <property type="entry name" value="HATPase_C_sf"/>
</dbReference>
<evidence type="ECO:0000256" key="7">
    <source>
        <dbReference type="SAM" id="Phobius"/>
    </source>
</evidence>
<accession>A0A239IDX6</accession>
<keyword evidence="7" id="KW-0812">Transmembrane</keyword>
<keyword evidence="4" id="KW-0808">Transferase</keyword>
<dbReference type="Gene3D" id="3.30.565.10">
    <property type="entry name" value="Histidine kinase-like ATPase, C-terminal domain"/>
    <property type="match status" value="1"/>
</dbReference>
<dbReference type="Proteomes" id="UP000198393">
    <property type="component" value="Unassembled WGS sequence"/>
</dbReference>
<dbReference type="InterPro" id="IPR003594">
    <property type="entry name" value="HATPase_dom"/>
</dbReference>
<keyword evidence="7" id="KW-1133">Transmembrane helix</keyword>
<evidence type="ECO:0000256" key="5">
    <source>
        <dbReference type="ARBA" id="ARBA00022777"/>
    </source>
</evidence>
<evidence type="ECO:0000256" key="2">
    <source>
        <dbReference type="ARBA" id="ARBA00012438"/>
    </source>
</evidence>
<evidence type="ECO:0000256" key="6">
    <source>
        <dbReference type="ARBA" id="ARBA00023012"/>
    </source>
</evidence>
<dbReference type="PANTHER" id="PTHR45453">
    <property type="entry name" value="PHOSPHATE REGULON SENSOR PROTEIN PHOR"/>
    <property type="match status" value="1"/>
</dbReference>
<dbReference type="AlphaFoldDB" id="A0A239IDX6"/>
<dbReference type="SUPFAM" id="SSF55874">
    <property type="entry name" value="ATPase domain of HSP90 chaperone/DNA topoisomerase II/histidine kinase"/>
    <property type="match status" value="1"/>
</dbReference>
<evidence type="ECO:0000256" key="3">
    <source>
        <dbReference type="ARBA" id="ARBA00022553"/>
    </source>
</evidence>
<reference evidence="9 10" key="1">
    <citation type="submission" date="2017-06" db="EMBL/GenBank/DDBJ databases">
        <authorList>
            <person name="Kim H.J."/>
            <person name="Triplett B.A."/>
        </authorList>
    </citation>
    <scope>NUCLEOTIDE SEQUENCE [LARGE SCALE GENOMIC DNA]</scope>
    <source>
        <strain evidence="9 10">DSM 19307</strain>
    </source>
</reference>
<dbReference type="OrthoDB" id="1933776at2"/>
<keyword evidence="10" id="KW-1185">Reference proteome</keyword>
<dbReference type="Gene3D" id="1.10.287.130">
    <property type="match status" value="1"/>
</dbReference>
<evidence type="ECO:0000313" key="10">
    <source>
        <dbReference type="Proteomes" id="UP000198393"/>
    </source>
</evidence>
<dbReference type="PANTHER" id="PTHR45453:SF1">
    <property type="entry name" value="PHOSPHATE REGULON SENSOR PROTEIN PHOR"/>
    <property type="match status" value="1"/>
</dbReference>
<dbReference type="GO" id="GO:0016036">
    <property type="term" value="P:cellular response to phosphate starvation"/>
    <property type="evidence" value="ECO:0007669"/>
    <property type="project" value="TreeGrafter"/>
</dbReference>
<dbReference type="InterPro" id="IPR005467">
    <property type="entry name" value="His_kinase_dom"/>
</dbReference>
<dbReference type="GO" id="GO:0000155">
    <property type="term" value="F:phosphorelay sensor kinase activity"/>
    <property type="evidence" value="ECO:0007669"/>
    <property type="project" value="InterPro"/>
</dbReference>
<gene>
    <name evidence="9" type="ORF">SAMN05421640_1621</name>
</gene>
<dbReference type="Pfam" id="PF02518">
    <property type="entry name" value="HATPase_c"/>
    <property type="match status" value="1"/>
</dbReference>